<organism evidence="2 3">
    <name type="scientific">Zophobas morio</name>
    <dbReference type="NCBI Taxonomy" id="2755281"/>
    <lineage>
        <taxon>Eukaryota</taxon>
        <taxon>Metazoa</taxon>
        <taxon>Ecdysozoa</taxon>
        <taxon>Arthropoda</taxon>
        <taxon>Hexapoda</taxon>
        <taxon>Insecta</taxon>
        <taxon>Pterygota</taxon>
        <taxon>Neoptera</taxon>
        <taxon>Endopterygota</taxon>
        <taxon>Coleoptera</taxon>
        <taxon>Polyphaga</taxon>
        <taxon>Cucujiformia</taxon>
        <taxon>Tenebrionidae</taxon>
        <taxon>Zophobas</taxon>
    </lineage>
</organism>
<dbReference type="EMBL" id="JALNTZ010000006">
    <property type="protein sequence ID" value="KAJ3649551.1"/>
    <property type="molecule type" value="Genomic_DNA"/>
</dbReference>
<reference evidence="2" key="1">
    <citation type="journal article" date="2023" name="G3 (Bethesda)">
        <title>Whole genome assemblies of Zophobas morio and Tenebrio molitor.</title>
        <authorList>
            <person name="Kaur S."/>
            <person name="Stinson S.A."/>
            <person name="diCenzo G.C."/>
        </authorList>
    </citation>
    <scope>NUCLEOTIDE SEQUENCE</scope>
    <source>
        <strain evidence="2">QUZm001</strain>
    </source>
</reference>
<keyword evidence="3" id="KW-1185">Reference proteome</keyword>
<proteinExistence type="predicted"/>
<accession>A0AA38MAY6</accession>
<gene>
    <name evidence="2" type="ORF">Zmor_021287</name>
</gene>
<protein>
    <submittedName>
        <fullName evidence="2">Uncharacterized protein</fullName>
    </submittedName>
</protein>
<dbReference type="AlphaFoldDB" id="A0AA38MAY6"/>
<feature type="compositionally biased region" description="Basic and acidic residues" evidence="1">
    <location>
        <begin position="139"/>
        <end position="148"/>
    </location>
</feature>
<feature type="region of interest" description="Disordered" evidence="1">
    <location>
        <begin position="274"/>
        <end position="301"/>
    </location>
</feature>
<name>A0AA38MAY6_9CUCU</name>
<feature type="compositionally biased region" description="Basic and acidic residues" evidence="1">
    <location>
        <begin position="97"/>
        <end position="106"/>
    </location>
</feature>
<feature type="compositionally biased region" description="Polar residues" evidence="1">
    <location>
        <begin position="274"/>
        <end position="286"/>
    </location>
</feature>
<dbReference type="Proteomes" id="UP001168821">
    <property type="component" value="Unassembled WGS sequence"/>
</dbReference>
<feature type="compositionally biased region" description="Basic and acidic residues" evidence="1">
    <location>
        <begin position="653"/>
        <end position="664"/>
    </location>
</feature>
<feature type="compositionally biased region" description="Polar residues" evidence="1">
    <location>
        <begin position="77"/>
        <end position="96"/>
    </location>
</feature>
<feature type="region of interest" description="Disordered" evidence="1">
    <location>
        <begin position="70"/>
        <end position="148"/>
    </location>
</feature>
<evidence type="ECO:0000313" key="2">
    <source>
        <dbReference type="EMBL" id="KAJ3649551.1"/>
    </source>
</evidence>
<sequence>MSCPMTQDCGGEFCNRNTCRRYRNLQETPVRDAPVQFSAPGGVPALPGGQDGEWDLQYCQWSGWTWVKKSDKDATHQPVTPNNRQVQTTPRPAKSTEQLKAEEKKKGGGGGCFRCFKKKKPPPPSPRKVSSAKSVAEVPPKKSETNMREPEDQFDGCCCCCCCCMDYEPCCCSCGQVCCPCMQEQICCCCHSGQKKTESRCACTQTVKEVKEQSTKISEMRIPKPQPKVCSCNKRRKCRCRRPVCCNCVRNTCPCVQPMCCSCKRDQTKNKQITTSGSKQSINSPAGGSKALTEEDSDKSNQKYQFDNEPLINYCLNRHPRKPTAIDFLNLTSNNFSTLHKSFDILLKNNINIMSLFDDKKELRREGNSDSCYPSNHTIACVSSDNIKKNSDTEHCKLLTAVCDAILSSHKFDNERYDSSPHHPKYVQKRCDRKDSQNSFNIFSSRGFLQKILSELNFPTVTRSGNDVNIHREMGVQAGNNSSKKSEMVQTKRSLTKLIRTKSRVLTAPRFPKKVENLKRSIDLLKLEGYDVKTLKKSLLEIKSKASKAKKDENKINFFKNTEDVDNKVESSLHNREDTSSKDINETPSRLERIEQLLNTIEYITGSTGECFREDDDNFGNTLDSLLQNSHNGHLLETTSPPLTDTEFPFNADEGKMTNEEKAGKRSSTLLDVS</sequence>
<comment type="caution">
    <text evidence="2">The sequence shown here is derived from an EMBL/GenBank/DDBJ whole genome shotgun (WGS) entry which is preliminary data.</text>
</comment>
<feature type="region of interest" description="Disordered" evidence="1">
    <location>
        <begin position="651"/>
        <end position="674"/>
    </location>
</feature>
<evidence type="ECO:0000256" key="1">
    <source>
        <dbReference type="SAM" id="MobiDB-lite"/>
    </source>
</evidence>
<evidence type="ECO:0000313" key="3">
    <source>
        <dbReference type="Proteomes" id="UP001168821"/>
    </source>
</evidence>